<keyword evidence="3" id="KW-1185">Reference proteome</keyword>
<dbReference type="PROSITE" id="PS51257">
    <property type="entry name" value="PROKAR_LIPOPROTEIN"/>
    <property type="match status" value="1"/>
</dbReference>
<dbReference type="PATRIC" id="fig|1423735.3.peg.991"/>
<organism evidence="2 3">
    <name type="scientific">Lapidilactobacillus concavus DSM 17758</name>
    <dbReference type="NCBI Taxonomy" id="1423735"/>
    <lineage>
        <taxon>Bacteria</taxon>
        <taxon>Bacillati</taxon>
        <taxon>Bacillota</taxon>
        <taxon>Bacilli</taxon>
        <taxon>Lactobacillales</taxon>
        <taxon>Lactobacillaceae</taxon>
        <taxon>Lapidilactobacillus</taxon>
    </lineage>
</organism>
<evidence type="ECO:0000313" key="2">
    <source>
        <dbReference type="EMBL" id="KRM13782.1"/>
    </source>
</evidence>
<proteinExistence type="predicted"/>
<sequence>MTRRNKVAGSITLLTLTALTLILLLIGCMENYYQQRVMFLENQQVYYHNENKKLHQRLDSPATTNSKAHVSPTVSASKAAEME</sequence>
<dbReference type="Proteomes" id="UP000051315">
    <property type="component" value="Unassembled WGS sequence"/>
</dbReference>
<dbReference type="RefSeq" id="WP_057822948.1">
    <property type="nucleotide sequence ID" value="NZ_AZFX01000003.1"/>
</dbReference>
<name>A0A0R1WFV2_9LACO</name>
<evidence type="ECO:0000313" key="3">
    <source>
        <dbReference type="Proteomes" id="UP000051315"/>
    </source>
</evidence>
<dbReference type="STRING" id="1423735.FC15_GL000953"/>
<evidence type="ECO:0000256" key="1">
    <source>
        <dbReference type="SAM" id="MobiDB-lite"/>
    </source>
</evidence>
<gene>
    <name evidence="2" type="ORF">FC15_GL000953</name>
</gene>
<feature type="region of interest" description="Disordered" evidence="1">
    <location>
        <begin position="56"/>
        <end position="83"/>
    </location>
</feature>
<comment type="caution">
    <text evidence="2">The sequence shown here is derived from an EMBL/GenBank/DDBJ whole genome shotgun (WGS) entry which is preliminary data.</text>
</comment>
<accession>A0A0R1WFV2</accession>
<dbReference type="EMBL" id="AZFX01000003">
    <property type="protein sequence ID" value="KRM13782.1"/>
    <property type="molecule type" value="Genomic_DNA"/>
</dbReference>
<feature type="compositionally biased region" description="Polar residues" evidence="1">
    <location>
        <begin position="61"/>
        <end position="76"/>
    </location>
</feature>
<protein>
    <submittedName>
        <fullName evidence="2">Uncharacterized protein</fullName>
    </submittedName>
</protein>
<reference evidence="2 3" key="1">
    <citation type="journal article" date="2015" name="Genome Announc.">
        <title>Expanding the biotechnology potential of lactobacilli through comparative genomics of 213 strains and associated genera.</title>
        <authorList>
            <person name="Sun Z."/>
            <person name="Harris H.M."/>
            <person name="McCann A."/>
            <person name="Guo C."/>
            <person name="Argimon S."/>
            <person name="Zhang W."/>
            <person name="Yang X."/>
            <person name="Jeffery I.B."/>
            <person name="Cooney J.C."/>
            <person name="Kagawa T.F."/>
            <person name="Liu W."/>
            <person name="Song Y."/>
            <person name="Salvetti E."/>
            <person name="Wrobel A."/>
            <person name="Rasinkangas P."/>
            <person name="Parkhill J."/>
            <person name="Rea M.C."/>
            <person name="O'Sullivan O."/>
            <person name="Ritari J."/>
            <person name="Douillard F.P."/>
            <person name="Paul Ross R."/>
            <person name="Yang R."/>
            <person name="Briner A.E."/>
            <person name="Felis G.E."/>
            <person name="de Vos W.M."/>
            <person name="Barrangou R."/>
            <person name="Klaenhammer T.R."/>
            <person name="Caufield P.W."/>
            <person name="Cui Y."/>
            <person name="Zhang H."/>
            <person name="O'Toole P.W."/>
        </authorList>
    </citation>
    <scope>NUCLEOTIDE SEQUENCE [LARGE SCALE GENOMIC DNA]</scope>
    <source>
        <strain evidence="2 3">DSM 17758</strain>
    </source>
</reference>
<dbReference type="AlphaFoldDB" id="A0A0R1WFV2"/>